<dbReference type="GO" id="GO:0046872">
    <property type="term" value="F:metal ion binding"/>
    <property type="evidence" value="ECO:0007669"/>
    <property type="project" value="UniProtKB-KW"/>
</dbReference>
<keyword evidence="6" id="KW-0482">Metalloprotease</keyword>
<evidence type="ECO:0000256" key="8">
    <source>
        <dbReference type="ARBA" id="ARBA00040360"/>
    </source>
</evidence>
<keyword evidence="13" id="KW-1185">Reference proteome</keyword>
<dbReference type="EMBL" id="OC916331">
    <property type="protein sequence ID" value="CAD7643945.1"/>
    <property type="molecule type" value="Genomic_DNA"/>
</dbReference>
<feature type="transmembrane region" description="Helical" evidence="10">
    <location>
        <begin position="268"/>
        <end position="286"/>
    </location>
</feature>
<dbReference type="PANTHER" id="PTHR22726">
    <property type="entry name" value="METALLOENDOPEPTIDASE OMA1"/>
    <property type="match status" value="1"/>
</dbReference>
<organism evidence="12">
    <name type="scientific">Oppiella nova</name>
    <dbReference type="NCBI Taxonomy" id="334625"/>
    <lineage>
        <taxon>Eukaryota</taxon>
        <taxon>Metazoa</taxon>
        <taxon>Ecdysozoa</taxon>
        <taxon>Arthropoda</taxon>
        <taxon>Chelicerata</taxon>
        <taxon>Arachnida</taxon>
        <taxon>Acari</taxon>
        <taxon>Acariformes</taxon>
        <taxon>Sarcoptiformes</taxon>
        <taxon>Oribatida</taxon>
        <taxon>Brachypylina</taxon>
        <taxon>Oppioidea</taxon>
        <taxon>Oppiidae</taxon>
        <taxon>Oppiella</taxon>
    </lineage>
</organism>
<dbReference type="EMBL" id="CAJPVJ010001506">
    <property type="protein sequence ID" value="CAG2164849.1"/>
    <property type="molecule type" value="Genomic_DNA"/>
</dbReference>
<keyword evidence="10" id="KW-1133">Transmembrane helix</keyword>
<dbReference type="OrthoDB" id="7464992at2759"/>
<evidence type="ECO:0000256" key="1">
    <source>
        <dbReference type="ARBA" id="ARBA00001947"/>
    </source>
</evidence>
<evidence type="ECO:0000256" key="4">
    <source>
        <dbReference type="ARBA" id="ARBA00022801"/>
    </source>
</evidence>
<dbReference type="CDD" id="cd07331">
    <property type="entry name" value="M48C_Oma1_like"/>
    <property type="match status" value="1"/>
</dbReference>
<keyword evidence="2" id="KW-0645">Protease</keyword>
<keyword evidence="3" id="KW-0479">Metal-binding</keyword>
<dbReference type="InterPro" id="IPR001915">
    <property type="entry name" value="Peptidase_M48"/>
</dbReference>
<feature type="transmembrane region" description="Helical" evidence="10">
    <location>
        <begin position="116"/>
        <end position="135"/>
    </location>
</feature>
<dbReference type="GO" id="GO:0005743">
    <property type="term" value="C:mitochondrial inner membrane"/>
    <property type="evidence" value="ECO:0007669"/>
    <property type="project" value="TreeGrafter"/>
</dbReference>
<evidence type="ECO:0000313" key="12">
    <source>
        <dbReference type="EMBL" id="CAD7643945.1"/>
    </source>
</evidence>
<keyword evidence="5" id="KW-0862">Zinc</keyword>
<sequence length="445" mass="50993">MASIGLLLCRRSTRMVSQVMARNVVKTCCKHSVRSKQTVTQMSKELFRHQSESIVLNHKCWIHLSPQRRNPLVSIVIRQAAKFVALLTGRAMRKWWRELPPNKREIVTKWLSRHKWKFGFAFLSAVLLSIAYYLSHLEETPITRRKRFIAFTPKQLKDLNNYEFEVQLETYKNKLLSSSHEVSRRVARVATQLLNANNDLPQIHDHEWSVSVVDDINHKNAFVMPSGQIFVFTGMLAICDNDQQLGSVLAHEMAHAVLAHGAELVSHAHLIDMLFICLIGIIWTILPTDITATITTGISRLIMNVILDTPYSRMLETEADVVGLELAAKACFDVRETSAFWHKMSIIESTEGIQFSSDDIKIAVKTEFLSTHPSHETRYHYLDSLMDDAIKLRDKCNCPQLPKHDPRLTVELLKKNIADYHKNKRKEGVLILPKPPVPQNLQPRS</sequence>
<dbReference type="GO" id="GO:0034982">
    <property type="term" value="P:mitochondrial protein processing"/>
    <property type="evidence" value="ECO:0007669"/>
    <property type="project" value="TreeGrafter"/>
</dbReference>
<evidence type="ECO:0000256" key="10">
    <source>
        <dbReference type="SAM" id="Phobius"/>
    </source>
</evidence>
<gene>
    <name evidence="12" type="ORF">ONB1V03_LOCUS4396</name>
</gene>
<name>A0A7R9LLK9_9ACAR</name>
<evidence type="ECO:0000256" key="3">
    <source>
        <dbReference type="ARBA" id="ARBA00022723"/>
    </source>
</evidence>
<dbReference type="Gene3D" id="3.30.2010.10">
    <property type="entry name" value="Metalloproteases ('zincins'), catalytic domain"/>
    <property type="match status" value="1"/>
</dbReference>
<dbReference type="AlphaFoldDB" id="A0A7R9LLK9"/>
<evidence type="ECO:0000259" key="11">
    <source>
        <dbReference type="Pfam" id="PF01435"/>
    </source>
</evidence>
<keyword evidence="10" id="KW-0812">Transmembrane</keyword>
<evidence type="ECO:0000313" key="13">
    <source>
        <dbReference type="Proteomes" id="UP000728032"/>
    </source>
</evidence>
<dbReference type="GO" id="GO:0004222">
    <property type="term" value="F:metalloendopeptidase activity"/>
    <property type="evidence" value="ECO:0007669"/>
    <property type="project" value="InterPro"/>
</dbReference>
<dbReference type="Proteomes" id="UP000728032">
    <property type="component" value="Unassembled WGS sequence"/>
</dbReference>
<keyword evidence="4" id="KW-0378">Hydrolase</keyword>
<dbReference type="Pfam" id="PF01435">
    <property type="entry name" value="Peptidase_M48"/>
    <property type="match status" value="1"/>
</dbReference>
<dbReference type="GO" id="GO:0006515">
    <property type="term" value="P:protein quality control for misfolded or incompletely synthesized proteins"/>
    <property type="evidence" value="ECO:0007669"/>
    <property type="project" value="TreeGrafter"/>
</dbReference>
<comment type="cofactor">
    <cofactor evidence="1">
        <name>Zn(2+)</name>
        <dbReference type="ChEBI" id="CHEBI:29105"/>
    </cofactor>
</comment>
<evidence type="ECO:0000256" key="9">
    <source>
        <dbReference type="ARBA" id="ARBA00042978"/>
    </source>
</evidence>
<protein>
    <recommendedName>
        <fullName evidence="8">Metalloendopeptidase OMA1, mitochondrial</fullName>
    </recommendedName>
    <alternativeName>
        <fullName evidence="9">Overlapping with the m-AAA protease 1 homolog</fullName>
    </alternativeName>
</protein>
<evidence type="ECO:0000256" key="6">
    <source>
        <dbReference type="ARBA" id="ARBA00023049"/>
    </source>
</evidence>
<feature type="domain" description="Peptidase M48" evidence="11">
    <location>
        <begin position="186"/>
        <end position="384"/>
    </location>
</feature>
<accession>A0A7R9LLK9</accession>
<dbReference type="PANTHER" id="PTHR22726:SF1">
    <property type="entry name" value="METALLOENDOPEPTIDASE OMA1, MITOCHONDRIAL"/>
    <property type="match status" value="1"/>
</dbReference>
<comment type="similarity">
    <text evidence="7">Belongs to the peptidase M48 family.</text>
</comment>
<evidence type="ECO:0000256" key="2">
    <source>
        <dbReference type="ARBA" id="ARBA00022670"/>
    </source>
</evidence>
<evidence type="ECO:0000256" key="5">
    <source>
        <dbReference type="ARBA" id="ARBA00022833"/>
    </source>
</evidence>
<evidence type="ECO:0000256" key="7">
    <source>
        <dbReference type="ARBA" id="ARBA00038233"/>
    </source>
</evidence>
<dbReference type="InterPro" id="IPR051156">
    <property type="entry name" value="Mito/Outer_Membr_Metalloprot"/>
</dbReference>
<proteinExistence type="inferred from homology"/>
<keyword evidence="10" id="KW-0472">Membrane</keyword>
<reference evidence="12" key="1">
    <citation type="submission" date="2020-11" db="EMBL/GenBank/DDBJ databases">
        <authorList>
            <person name="Tran Van P."/>
        </authorList>
    </citation>
    <scope>NUCLEOTIDE SEQUENCE</scope>
</reference>